<feature type="domain" description="ABC transporter" evidence="4">
    <location>
        <begin position="4"/>
        <end position="232"/>
    </location>
</feature>
<dbReference type="GO" id="GO:0044874">
    <property type="term" value="P:lipoprotein localization to outer membrane"/>
    <property type="evidence" value="ECO:0007669"/>
    <property type="project" value="TreeGrafter"/>
</dbReference>
<dbReference type="AlphaFoldDB" id="A0A126QGA5"/>
<dbReference type="InterPro" id="IPR003593">
    <property type="entry name" value="AAA+_ATPase"/>
</dbReference>
<dbReference type="SMART" id="SM00382">
    <property type="entry name" value="AAA"/>
    <property type="match status" value="1"/>
</dbReference>
<evidence type="ECO:0000256" key="1">
    <source>
        <dbReference type="ARBA" id="ARBA00005417"/>
    </source>
</evidence>
<evidence type="ECO:0000259" key="4">
    <source>
        <dbReference type="PROSITE" id="PS50893"/>
    </source>
</evidence>
<gene>
    <name evidence="5" type="primary">attE</name>
</gene>
<dbReference type="Pfam" id="PF00005">
    <property type="entry name" value="ABC_tran"/>
    <property type="match status" value="1"/>
</dbReference>
<keyword evidence="3" id="KW-0067">ATP-binding</keyword>
<dbReference type="GO" id="GO:0005886">
    <property type="term" value="C:plasma membrane"/>
    <property type="evidence" value="ECO:0007669"/>
    <property type="project" value="TreeGrafter"/>
</dbReference>
<dbReference type="GO" id="GO:0022857">
    <property type="term" value="F:transmembrane transporter activity"/>
    <property type="evidence" value="ECO:0007669"/>
    <property type="project" value="TreeGrafter"/>
</dbReference>
<evidence type="ECO:0000256" key="3">
    <source>
        <dbReference type="ARBA" id="ARBA00022840"/>
    </source>
</evidence>
<dbReference type="PANTHER" id="PTHR24220">
    <property type="entry name" value="IMPORT ATP-BINDING PROTEIN"/>
    <property type="match status" value="1"/>
</dbReference>
<sequence>MLCIENMSVTRGKGEQGFTVSLPTLHLADGDVLAIQGTSGCGKSTLLEMIGLILQPEQLSGFQLGKQGALLDIHRLIQQQNQPALAQIRAEKLGFMLQNGGLLPFLTVAQNIELPNALLQSSVDQQWVAFLCQELNIGHLLTKYPKQLSIGERQRVAFIRAVAHKPLVLLADEPTSALDPHHADVLFSLILELVAQQNISVLLVTHDWELVKRKQLRALSANLLSPQHAIFTDIS</sequence>
<dbReference type="InterPro" id="IPR003439">
    <property type="entry name" value="ABC_transporter-like_ATP-bd"/>
</dbReference>
<dbReference type="InterPro" id="IPR027417">
    <property type="entry name" value="P-loop_NTPase"/>
</dbReference>
<organism evidence="5">
    <name type="scientific">Pasteurella multocida</name>
    <dbReference type="NCBI Taxonomy" id="747"/>
    <lineage>
        <taxon>Bacteria</taxon>
        <taxon>Pseudomonadati</taxon>
        <taxon>Pseudomonadota</taxon>
        <taxon>Gammaproteobacteria</taxon>
        <taxon>Pasteurellales</taxon>
        <taxon>Pasteurellaceae</taxon>
        <taxon>Pasteurella</taxon>
    </lineage>
</organism>
<evidence type="ECO:0000256" key="2">
    <source>
        <dbReference type="ARBA" id="ARBA00022741"/>
    </source>
</evidence>
<dbReference type="InterPro" id="IPR015854">
    <property type="entry name" value="ABC_transpr_LolD-like"/>
</dbReference>
<dbReference type="GO" id="GO:0016887">
    <property type="term" value="F:ATP hydrolysis activity"/>
    <property type="evidence" value="ECO:0007669"/>
    <property type="project" value="InterPro"/>
</dbReference>
<keyword evidence="2" id="KW-0547">Nucleotide-binding</keyword>
<dbReference type="PANTHER" id="PTHR24220:SF689">
    <property type="entry name" value="LIPOPROTEIN-RELEASING SYSTEM ATP-BINDING PROTEIN LOLD"/>
    <property type="match status" value="1"/>
</dbReference>
<dbReference type="Gene3D" id="3.40.50.300">
    <property type="entry name" value="P-loop containing nucleotide triphosphate hydrolases"/>
    <property type="match status" value="1"/>
</dbReference>
<proteinExistence type="inferred from homology"/>
<dbReference type="GO" id="GO:0089705">
    <property type="term" value="P:protein localization to outer membrane"/>
    <property type="evidence" value="ECO:0007669"/>
    <property type="project" value="TreeGrafter"/>
</dbReference>
<dbReference type="EMBL" id="KP659785">
    <property type="protein sequence ID" value="AMK07624.1"/>
    <property type="molecule type" value="Genomic_DNA"/>
</dbReference>
<comment type="similarity">
    <text evidence="1">Belongs to the ABC transporter superfamily.</text>
</comment>
<dbReference type="PROSITE" id="PS50893">
    <property type="entry name" value="ABC_TRANSPORTER_2"/>
    <property type="match status" value="1"/>
</dbReference>
<evidence type="ECO:0000313" key="5">
    <source>
        <dbReference type="EMBL" id="AMK07624.1"/>
    </source>
</evidence>
<dbReference type="GO" id="GO:0005524">
    <property type="term" value="F:ATP binding"/>
    <property type="evidence" value="ECO:0007669"/>
    <property type="project" value="UniProtKB-KW"/>
</dbReference>
<protein>
    <submittedName>
        <fullName evidence="5">AttE protein</fullName>
    </submittedName>
</protein>
<dbReference type="SUPFAM" id="SSF52540">
    <property type="entry name" value="P-loop containing nucleoside triphosphate hydrolases"/>
    <property type="match status" value="1"/>
</dbReference>
<name>A0A126QGA5_PASMD</name>
<dbReference type="RefSeq" id="WP_071523851.1">
    <property type="nucleotide sequence ID" value="NZ_JACDXE010000069.1"/>
</dbReference>
<accession>A0A126QGA5</accession>
<reference evidence="5" key="1">
    <citation type="submission" date="2015-01" db="EMBL/GenBank/DDBJ databases">
        <title>Draft genome sequence of Pasteurella multocida isolated from alpaca pneumonia.</title>
        <authorList>
            <person name="Maturrano L."/>
            <person name="Hurtado R."/>
            <person name="Allasi N."/>
            <person name="Juscamayta E."/>
            <person name="Fernandez D."/>
            <person name="Maximiliano J."/>
            <person name="Rimac R."/>
            <person name="Rosadio R."/>
        </authorList>
    </citation>
    <scope>NUCLEOTIDE SEQUENCE</scope>
    <source>
        <strain evidence="5">UNMSM</strain>
    </source>
</reference>